<sequence length="607" mass="70789">MNPYLSAFLSFFSLEALDSRLAPNSNLSKRGAIIKSAQPSKWSTLEFKIYMVLFIIFVPMMYKTAMDASNETNKNYYIYEGILSDGWIFGRKVDNSDSQYKFFRDNFPALVGLMTIHSLLRQLSLIFKVGRNKFDLVFGCIFLFAAHGFNSIRILLHLTINYVLGKYITNRKAAKLATWAYGILALFINDKYGNLRYVYFSPILAPLDNFRGIVSRWDVFFNFTLLKMLSFNFDYLNRMNELEAEVKQKSAPSSSSLSSSRINTEVEAKTKNIGEKNPNLDQIDGDSGSEVQNKSELQSEKIFLNDRERLDAPLQIPEYNISNYLAYITYAPLFIAGPIITFNDFIYQSYNTLPTINKKKIFLYALRLGFCILVMEFLLHYIYVVAVSKAKAWHDDTPFQISMIGLFNLNIIWLKLLIPWRLFRLWALIDGIDTPENMIRCMDNNYSAMAFWRAWHRSFNRWVIKYIYVPLGGYKYRILSSLCVFSFVAIWHDIELKLLIWGWMIVIFLLPEILANKYLNTPYYNSKWWFRHLCGVGAVLNIWMMMIANLFGFCLGKDGTIMFLKQIFDTWEGIRFFIISSSLLFVAVQVMFELREAEKRKGINVRC</sequence>
<dbReference type="InterPro" id="IPR004299">
    <property type="entry name" value="MBOAT_fam"/>
</dbReference>
<accession>A0A1E4U302</accession>
<evidence type="ECO:0000256" key="3">
    <source>
        <dbReference type="ARBA" id="ARBA00022692"/>
    </source>
</evidence>
<feature type="transmembrane region" description="Helical" evidence="7">
    <location>
        <begin position="498"/>
        <end position="516"/>
    </location>
</feature>
<feature type="transmembrane region" description="Helical" evidence="7">
    <location>
        <begin position="528"/>
        <end position="553"/>
    </location>
</feature>
<evidence type="ECO:0000256" key="1">
    <source>
        <dbReference type="ARBA" id="ARBA00004141"/>
    </source>
</evidence>
<dbReference type="Pfam" id="PF03062">
    <property type="entry name" value="MBOAT"/>
    <property type="match status" value="1"/>
</dbReference>
<keyword evidence="3 7" id="KW-0812">Transmembrane</keyword>
<keyword evidence="5 7" id="KW-0472">Membrane</keyword>
<comment type="subcellular location">
    <subcellularLocation>
        <location evidence="1">Membrane</location>
        <topology evidence="1">Multi-pass membrane protein</topology>
    </subcellularLocation>
</comment>
<keyword evidence="9" id="KW-1185">Reference proteome</keyword>
<evidence type="ECO:0000256" key="6">
    <source>
        <dbReference type="SAM" id="MobiDB-lite"/>
    </source>
</evidence>
<proteinExistence type="inferred from homology"/>
<evidence type="ECO:0000256" key="2">
    <source>
        <dbReference type="ARBA" id="ARBA00010323"/>
    </source>
</evidence>
<dbReference type="GO" id="GO:0005783">
    <property type="term" value="C:endoplasmic reticulum"/>
    <property type="evidence" value="ECO:0007669"/>
    <property type="project" value="TreeGrafter"/>
</dbReference>
<dbReference type="PANTHER" id="PTHR13285:SF18">
    <property type="entry name" value="PROTEIN-CYSTEINE N-PALMITOYLTRANSFERASE RASP"/>
    <property type="match status" value="1"/>
</dbReference>
<dbReference type="GO" id="GO:0006506">
    <property type="term" value="P:GPI anchor biosynthetic process"/>
    <property type="evidence" value="ECO:0007669"/>
    <property type="project" value="TreeGrafter"/>
</dbReference>
<dbReference type="AlphaFoldDB" id="A0A1E4U302"/>
<evidence type="ECO:0000256" key="4">
    <source>
        <dbReference type="ARBA" id="ARBA00022989"/>
    </source>
</evidence>
<keyword evidence="4 7" id="KW-1133">Transmembrane helix</keyword>
<organism evidence="8 9">
    <name type="scientific">Pachysolen tannophilus NRRL Y-2460</name>
    <dbReference type="NCBI Taxonomy" id="669874"/>
    <lineage>
        <taxon>Eukaryota</taxon>
        <taxon>Fungi</taxon>
        <taxon>Dikarya</taxon>
        <taxon>Ascomycota</taxon>
        <taxon>Saccharomycotina</taxon>
        <taxon>Pichiomycetes</taxon>
        <taxon>Pachysolenaceae</taxon>
        <taxon>Pachysolen</taxon>
    </lineage>
</organism>
<dbReference type="STRING" id="669874.A0A1E4U302"/>
<feature type="transmembrane region" description="Helical" evidence="7">
    <location>
        <begin position="573"/>
        <end position="592"/>
    </location>
</feature>
<dbReference type="OrthoDB" id="420606at2759"/>
<feature type="transmembrane region" description="Helical" evidence="7">
    <location>
        <begin position="361"/>
        <end position="386"/>
    </location>
</feature>
<evidence type="ECO:0008006" key="10">
    <source>
        <dbReference type="Google" id="ProtNLM"/>
    </source>
</evidence>
<gene>
    <name evidence="8" type="ORF">PACTADRAFT_852</name>
</gene>
<feature type="transmembrane region" description="Helical" evidence="7">
    <location>
        <begin position="474"/>
        <end position="492"/>
    </location>
</feature>
<evidence type="ECO:0000256" key="5">
    <source>
        <dbReference type="ARBA" id="ARBA00023136"/>
    </source>
</evidence>
<dbReference type="Proteomes" id="UP000094236">
    <property type="component" value="Unassembled WGS sequence"/>
</dbReference>
<feature type="region of interest" description="Disordered" evidence="6">
    <location>
        <begin position="271"/>
        <end position="291"/>
    </location>
</feature>
<comment type="similarity">
    <text evidence="2">Belongs to the membrane-bound acyltransferase family.</text>
</comment>
<feature type="transmembrane region" description="Helical" evidence="7">
    <location>
        <begin position="398"/>
        <end position="418"/>
    </location>
</feature>
<evidence type="ECO:0000313" key="9">
    <source>
        <dbReference type="Proteomes" id="UP000094236"/>
    </source>
</evidence>
<protein>
    <recommendedName>
        <fullName evidence="10">Glycerol uptake protein 1</fullName>
    </recommendedName>
</protein>
<dbReference type="GO" id="GO:0016020">
    <property type="term" value="C:membrane"/>
    <property type="evidence" value="ECO:0007669"/>
    <property type="project" value="UniProtKB-SubCell"/>
</dbReference>
<evidence type="ECO:0000256" key="7">
    <source>
        <dbReference type="SAM" id="Phobius"/>
    </source>
</evidence>
<dbReference type="InterPro" id="IPR051085">
    <property type="entry name" value="MB_O-acyltransferase"/>
</dbReference>
<dbReference type="EMBL" id="KV454011">
    <property type="protein sequence ID" value="ODV98372.1"/>
    <property type="molecule type" value="Genomic_DNA"/>
</dbReference>
<dbReference type="PANTHER" id="PTHR13285">
    <property type="entry name" value="ACYLTRANSFERASE"/>
    <property type="match status" value="1"/>
</dbReference>
<dbReference type="GO" id="GO:0008374">
    <property type="term" value="F:O-acyltransferase activity"/>
    <property type="evidence" value="ECO:0007669"/>
    <property type="project" value="TreeGrafter"/>
</dbReference>
<name>A0A1E4U302_PACTA</name>
<evidence type="ECO:0000313" key="8">
    <source>
        <dbReference type="EMBL" id="ODV98372.1"/>
    </source>
</evidence>
<reference evidence="9" key="1">
    <citation type="submission" date="2016-05" db="EMBL/GenBank/DDBJ databases">
        <title>Comparative genomics of biotechnologically important yeasts.</title>
        <authorList>
            <consortium name="DOE Joint Genome Institute"/>
            <person name="Riley R."/>
            <person name="Haridas S."/>
            <person name="Wolfe K.H."/>
            <person name="Lopes M.R."/>
            <person name="Hittinger C.T."/>
            <person name="Goker M."/>
            <person name="Salamov A."/>
            <person name="Wisecaver J."/>
            <person name="Long T.M."/>
            <person name="Aerts A.L."/>
            <person name="Barry K."/>
            <person name="Choi C."/>
            <person name="Clum A."/>
            <person name="Coughlan A.Y."/>
            <person name="Deshpande S."/>
            <person name="Douglass A.P."/>
            <person name="Hanson S.J."/>
            <person name="Klenk H.-P."/>
            <person name="Labutti K."/>
            <person name="Lapidus A."/>
            <person name="Lindquist E."/>
            <person name="Lipzen A."/>
            <person name="Meier-Kolthoff J.P."/>
            <person name="Ohm R.A."/>
            <person name="Otillar R.P."/>
            <person name="Pangilinan J."/>
            <person name="Peng Y."/>
            <person name="Rokas A."/>
            <person name="Rosa C.A."/>
            <person name="Scheuner C."/>
            <person name="Sibirny A.A."/>
            <person name="Slot J.C."/>
            <person name="Stielow J.B."/>
            <person name="Sun H."/>
            <person name="Kurtzman C.P."/>
            <person name="Blackwell M."/>
            <person name="Grigoriev I.V."/>
            <person name="Jeffries T.W."/>
        </authorList>
    </citation>
    <scope>NUCLEOTIDE SEQUENCE [LARGE SCALE GENOMIC DNA]</scope>
    <source>
        <strain evidence="9">NRRL Y-2460</strain>
    </source>
</reference>